<sequence length="234" mass="25918">MFLLLLATSLLSHVTGTHHQLTPRPPKYFTLSPHGHDNPLAHLKVAFNAEGFSLTSTQSSVFSYESRTTFMFTSDWNGEASSRVGVNSETGAIELLGTRNDLPGYAAPLNVGGNLGFMVNNNVLTTFKACEITHDHYKVTFAENESASDCIQINLSITEDHNIKKGVALVSGIKLTNAINGGLFYNHEKDREEVEQEFHDREAKAWQGERKLQPNFSTAMQLSKKIKFTQAEDA</sequence>
<reference evidence="2 3" key="1">
    <citation type="submission" date="2016-04" db="EMBL/GenBank/DDBJ databases">
        <title>Evolutionary innovation and constraint leading to complex multicellularity in the Ascomycota.</title>
        <authorList>
            <person name="Cisse O."/>
            <person name="Nguyen A."/>
            <person name="Hewitt D.A."/>
            <person name="Jedd G."/>
            <person name="Stajich J.E."/>
        </authorList>
    </citation>
    <scope>NUCLEOTIDE SEQUENCE [LARGE SCALE GENOMIC DNA]</scope>
    <source>
        <strain evidence="2 3">DAH-3</strain>
    </source>
</reference>
<evidence type="ECO:0000256" key="1">
    <source>
        <dbReference type="SAM" id="SignalP"/>
    </source>
</evidence>
<keyword evidence="3" id="KW-1185">Reference proteome</keyword>
<protein>
    <submittedName>
        <fullName evidence="2">Uncharacterized protein</fullName>
    </submittedName>
</protein>
<proteinExistence type="predicted"/>
<dbReference type="Proteomes" id="UP000186594">
    <property type="component" value="Unassembled WGS sequence"/>
</dbReference>
<evidence type="ECO:0000313" key="3">
    <source>
        <dbReference type="Proteomes" id="UP000186594"/>
    </source>
</evidence>
<keyword evidence="1" id="KW-0732">Signal</keyword>
<organism evidence="2 3">
    <name type="scientific">Neolecta irregularis (strain DAH-3)</name>
    <dbReference type="NCBI Taxonomy" id="1198029"/>
    <lineage>
        <taxon>Eukaryota</taxon>
        <taxon>Fungi</taxon>
        <taxon>Dikarya</taxon>
        <taxon>Ascomycota</taxon>
        <taxon>Taphrinomycotina</taxon>
        <taxon>Neolectales</taxon>
        <taxon>Neolectaceae</taxon>
        <taxon>Neolecta</taxon>
    </lineage>
</organism>
<name>A0A1U7LHN5_NEOID</name>
<accession>A0A1U7LHN5</accession>
<dbReference type="AlphaFoldDB" id="A0A1U7LHN5"/>
<feature type="chain" id="PRO_5013273438" evidence="1">
    <location>
        <begin position="17"/>
        <end position="234"/>
    </location>
</feature>
<evidence type="ECO:0000313" key="2">
    <source>
        <dbReference type="EMBL" id="OLL22170.1"/>
    </source>
</evidence>
<comment type="caution">
    <text evidence="2">The sequence shown here is derived from an EMBL/GenBank/DDBJ whole genome shotgun (WGS) entry which is preliminary data.</text>
</comment>
<gene>
    <name evidence="2" type="ORF">NEOLI_005264</name>
</gene>
<feature type="signal peptide" evidence="1">
    <location>
        <begin position="1"/>
        <end position="16"/>
    </location>
</feature>
<dbReference type="EMBL" id="LXFE01003789">
    <property type="protein sequence ID" value="OLL22170.1"/>
    <property type="molecule type" value="Genomic_DNA"/>
</dbReference>